<feature type="region of interest" description="Disordered" evidence="1">
    <location>
        <begin position="119"/>
        <end position="142"/>
    </location>
</feature>
<comment type="caution">
    <text evidence="2">The sequence shown here is derived from an EMBL/GenBank/DDBJ whole genome shotgun (WGS) entry which is preliminary data.</text>
</comment>
<dbReference type="EMBL" id="SRMA01025621">
    <property type="protein sequence ID" value="TRY92387.1"/>
    <property type="molecule type" value="Genomic_DNA"/>
</dbReference>
<name>A0A553QR29_9TELE</name>
<evidence type="ECO:0000313" key="2">
    <source>
        <dbReference type="EMBL" id="TRY92387.1"/>
    </source>
</evidence>
<proteinExistence type="predicted"/>
<dbReference type="OrthoDB" id="10659291at2759"/>
<dbReference type="Proteomes" id="UP000316079">
    <property type="component" value="Unassembled WGS sequence"/>
</dbReference>
<sequence>MERATPAAAAPAEPPMLSRHHLGAFKSVISVADGCVCVSWQRMVGTRGLGALAYQTLFALLHLGEWSARTRKRSVTTSRWGKAYVKIQPKQTRLGHDCFYPNEMNWHQGGSQLSLTRMATKPSSDPLAPREGGGRRASVQQTESILQHTRLRDTRYCQRAKTPPVCRYTGGERVQHAGGIRTLPREVQSIVKLHQRIGGLGFIPQSSVERPTGGVSDIKQSRCCTIERFYVGCSLKITPPELQEDVYTVKILWVPNETSLAPPLVLEKFPSSLGRPQSQESPVYNSLIIISALLPGRSLTSLEPATF</sequence>
<reference evidence="2 3" key="1">
    <citation type="journal article" date="2019" name="Sci. Data">
        <title>Hybrid genome assembly and annotation of Danionella translucida.</title>
        <authorList>
            <person name="Kadobianskyi M."/>
            <person name="Schulze L."/>
            <person name="Schuelke M."/>
            <person name="Judkewitz B."/>
        </authorList>
    </citation>
    <scope>NUCLEOTIDE SEQUENCE [LARGE SCALE GENOMIC DNA]</scope>
    <source>
        <strain evidence="2 3">Bolton</strain>
    </source>
</reference>
<protein>
    <submittedName>
        <fullName evidence="2">Uncharacterized protein</fullName>
    </submittedName>
</protein>
<dbReference type="AlphaFoldDB" id="A0A553QR29"/>
<evidence type="ECO:0000313" key="3">
    <source>
        <dbReference type="Proteomes" id="UP000316079"/>
    </source>
</evidence>
<organism evidence="2 3">
    <name type="scientific">Danionella cerebrum</name>
    <dbReference type="NCBI Taxonomy" id="2873325"/>
    <lineage>
        <taxon>Eukaryota</taxon>
        <taxon>Metazoa</taxon>
        <taxon>Chordata</taxon>
        <taxon>Craniata</taxon>
        <taxon>Vertebrata</taxon>
        <taxon>Euteleostomi</taxon>
        <taxon>Actinopterygii</taxon>
        <taxon>Neopterygii</taxon>
        <taxon>Teleostei</taxon>
        <taxon>Ostariophysi</taxon>
        <taxon>Cypriniformes</taxon>
        <taxon>Danionidae</taxon>
        <taxon>Danioninae</taxon>
        <taxon>Danionella</taxon>
    </lineage>
</organism>
<evidence type="ECO:0000256" key="1">
    <source>
        <dbReference type="SAM" id="MobiDB-lite"/>
    </source>
</evidence>
<gene>
    <name evidence="2" type="ORF">DNTS_024701</name>
</gene>
<accession>A0A553QR29</accession>
<keyword evidence="3" id="KW-1185">Reference proteome</keyword>